<evidence type="ECO:0000259" key="1">
    <source>
        <dbReference type="PROSITE" id="PS50878"/>
    </source>
</evidence>
<name>A0AAF0X9G1_DAUCS</name>
<reference evidence="2" key="1">
    <citation type="journal article" date="2016" name="Nat. Genet.">
        <title>A high-quality carrot genome assembly provides new insights into carotenoid accumulation and asterid genome evolution.</title>
        <authorList>
            <person name="Iorizzo M."/>
            <person name="Ellison S."/>
            <person name="Senalik D."/>
            <person name="Zeng P."/>
            <person name="Satapoomin P."/>
            <person name="Huang J."/>
            <person name="Bowman M."/>
            <person name="Iovene M."/>
            <person name="Sanseverino W."/>
            <person name="Cavagnaro P."/>
            <person name="Yildiz M."/>
            <person name="Macko-Podgorni A."/>
            <person name="Moranska E."/>
            <person name="Grzebelus E."/>
            <person name="Grzebelus D."/>
            <person name="Ashrafi H."/>
            <person name="Zheng Z."/>
            <person name="Cheng S."/>
            <person name="Spooner D."/>
            <person name="Van Deynze A."/>
            <person name="Simon P."/>
        </authorList>
    </citation>
    <scope>NUCLEOTIDE SEQUENCE</scope>
    <source>
        <tissue evidence="2">Leaf</tissue>
    </source>
</reference>
<protein>
    <recommendedName>
        <fullName evidence="1">Reverse transcriptase domain-containing protein</fullName>
    </recommendedName>
</protein>
<dbReference type="SUPFAM" id="SSF56672">
    <property type="entry name" value="DNA/RNA polymerases"/>
    <property type="match status" value="1"/>
</dbReference>
<dbReference type="AlphaFoldDB" id="A0AAF0X9G1"/>
<dbReference type="InterPro" id="IPR043502">
    <property type="entry name" value="DNA/RNA_pol_sf"/>
</dbReference>
<proteinExistence type="predicted"/>
<dbReference type="PANTHER" id="PTHR33116">
    <property type="entry name" value="REVERSE TRANSCRIPTASE ZINC-BINDING DOMAIN-CONTAINING PROTEIN-RELATED-RELATED"/>
    <property type="match status" value="1"/>
</dbReference>
<dbReference type="InterPro" id="IPR000477">
    <property type="entry name" value="RT_dom"/>
</dbReference>
<reference evidence="2" key="2">
    <citation type="submission" date="2022-03" db="EMBL/GenBank/DDBJ databases">
        <title>Draft title - Genomic analysis of global carrot germplasm unveils the trajectory of domestication and the origin of high carotenoid orange carrot.</title>
        <authorList>
            <person name="Iorizzo M."/>
            <person name="Ellison S."/>
            <person name="Senalik D."/>
            <person name="Macko-Podgorni A."/>
            <person name="Grzebelus D."/>
            <person name="Bostan H."/>
            <person name="Rolling W."/>
            <person name="Curaba J."/>
            <person name="Simon P."/>
        </authorList>
    </citation>
    <scope>NUCLEOTIDE SEQUENCE</scope>
    <source>
        <tissue evidence="2">Leaf</tissue>
    </source>
</reference>
<feature type="domain" description="Reverse transcriptase" evidence="1">
    <location>
        <begin position="167"/>
        <end position="445"/>
    </location>
</feature>
<dbReference type="CDD" id="cd01650">
    <property type="entry name" value="RT_nLTR_like"/>
    <property type="match status" value="1"/>
</dbReference>
<keyword evidence="3" id="KW-1185">Reference proteome</keyword>
<dbReference type="Proteomes" id="UP000077755">
    <property type="component" value="Chromosome 6"/>
</dbReference>
<evidence type="ECO:0000313" key="2">
    <source>
        <dbReference type="EMBL" id="WOH03900.1"/>
    </source>
</evidence>
<dbReference type="PROSITE" id="PS50878">
    <property type="entry name" value="RT_POL"/>
    <property type="match status" value="1"/>
</dbReference>
<gene>
    <name evidence="2" type="ORF">DCAR_0623302</name>
</gene>
<dbReference type="EMBL" id="CP093348">
    <property type="protein sequence ID" value="WOH03900.1"/>
    <property type="molecule type" value="Genomic_DNA"/>
</dbReference>
<dbReference type="PANTHER" id="PTHR33116:SF78">
    <property type="entry name" value="OS12G0587133 PROTEIN"/>
    <property type="match status" value="1"/>
</dbReference>
<accession>A0AAF0X9G1</accession>
<organism evidence="2 3">
    <name type="scientific">Daucus carota subsp. sativus</name>
    <name type="common">Carrot</name>
    <dbReference type="NCBI Taxonomy" id="79200"/>
    <lineage>
        <taxon>Eukaryota</taxon>
        <taxon>Viridiplantae</taxon>
        <taxon>Streptophyta</taxon>
        <taxon>Embryophyta</taxon>
        <taxon>Tracheophyta</taxon>
        <taxon>Spermatophyta</taxon>
        <taxon>Magnoliopsida</taxon>
        <taxon>eudicotyledons</taxon>
        <taxon>Gunneridae</taxon>
        <taxon>Pentapetalae</taxon>
        <taxon>asterids</taxon>
        <taxon>campanulids</taxon>
        <taxon>Apiales</taxon>
        <taxon>Apiaceae</taxon>
        <taxon>Apioideae</taxon>
        <taxon>Scandiceae</taxon>
        <taxon>Daucinae</taxon>
        <taxon>Daucus</taxon>
        <taxon>Daucus sect. Daucus</taxon>
    </lineage>
</organism>
<sequence>MQDLEEEEGREVEHAEVREKLLELYHRRDSMLWQKARLNWITLGDGNSKFFHQAIQKRRNANNILRILCNNEWVDNPESIRKVFFNHYSNFFKDNHVSLFSLGDLKLSRLSEEGKRDLIREFTSKEIEAAVNSLAADKAPGPDGYNVRCIKYLWPFLKQKIEKFIQDFGESLVLPRGVNSSFIALIPKVTNPVSVKDYRPINLINSSMKILMKLLSSRLSQYMNVLIGDLQSGFMKGRQAAESIMVVKEIAHSIQAGRGKGLILKLDFEKAFDSVNWGFLLEVLEAMNFDPKWISWIKKLLETMRISVLVNGVPTKEFSPGKGLRQGDPLSPLLFNIVGEVLSAMFSKAAKEQIFRGFILDKGTEELTHLQFADDTVVFMDGSIESATGIKRVLQCFQLISGLKINYEKCEIFSSSAAETDLNLCAAILGCKIGSWPMKYLGLPIGISSRRVAFWNPLLQKFSMRLASWKSEALNQAGSLTLVKAVLDSLLVYWMSLHYIPVAVVKKMEKLRRDFLWGKIGTRYQHGRALHSIGWKKICKDKNVGGLGLSTVRAKNVALLGKWYYRWNCDRNRTWNCWIRDKYKLAKSVGLEEACGIKKASEGMKAIMKVSECSSLKDKISRRNFRWRVKNGRMALFWEDWWCGNTPLREVFKQLFHLSKLKEATVSDFLSYCKNGQDMSEQH</sequence>
<dbReference type="Pfam" id="PF00078">
    <property type="entry name" value="RVT_1"/>
    <property type="match status" value="1"/>
</dbReference>
<evidence type="ECO:0000313" key="3">
    <source>
        <dbReference type="Proteomes" id="UP000077755"/>
    </source>
</evidence>